<name>A0AAV0B4N1_PHAPC</name>
<dbReference type="AlphaFoldDB" id="A0AAV0B4N1"/>
<organism evidence="2 3">
    <name type="scientific">Phakopsora pachyrhizi</name>
    <name type="common">Asian soybean rust disease fungus</name>
    <dbReference type="NCBI Taxonomy" id="170000"/>
    <lineage>
        <taxon>Eukaryota</taxon>
        <taxon>Fungi</taxon>
        <taxon>Dikarya</taxon>
        <taxon>Basidiomycota</taxon>
        <taxon>Pucciniomycotina</taxon>
        <taxon>Pucciniomycetes</taxon>
        <taxon>Pucciniales</taxon>
        <taxon>Phakopsoraceae</taxon>
        <taxon>Phakopsora</taxon>
    </lineage>
</organism>
<keyword evidence="1" id="KW-0472">Membrane</keyword>
<sequence>MDGVTGSLENGLRTHDKKLTVLAICLILGAGLFVQSSGGQLLIGALKLFENLPQSIKGRYELEMEYSNNDSDGSVDEDEFGIMTLDGLVIRERMEED</sequence>
<keyword evidence="1" id="KW-0812">Transmembrane</keyword>
<feature type="transmembrane region" description="Helical" evidence="1">
    <location>
        <begin position="20"/>
        <end position="49"/>
    </location>
</feature>
<keyword evidence="1" id="KW-1133">Transmembrane helix</keyword>
<gene>
    <name evidence="2" type="ORF">PPACK8108_LOCUS12872</name>
</gene>
<evidence type="ECO:0000313" key="3">
    <source>
        <dbReference type="Proteomes" id="UP001153365"/>
    </source>
</evidence>
<comment type="caution">
    <text evidence="2">The sequence shown here is derived from an EMBL/GenBank/DDBJ whole genome shotgun (WGS) entry which is preliminary data.</text>
</comment>
<proteinExistence type="predicted"/>
<accession>A0AAV0B4N1</accession>
<evidence type="ECO:0000256" key="1">
    <source>
        <dbReference type="SAM" id="Phobius"/>
    </source>
</evidence>
<evidence type="ECO:0000313" key="2">
    <source>
        <dbReference type="EMBL" id="CAH7677687.1"/>
    </source>
</evidence>
<protein>
    <submittedName>
        <fullName evidence="2">Uncharacterized protein</fullName>
    </submittedName>
</protein>
<dbReference type="Proteomes" id="UP001153365">
    <property type="component" value="Unassembled WGS sequence"/>
</dbReference>
<dbReference type="EMBL" id="CALTRL010003151">
    <property type="protein sequence ID" value="CAH7677687.1"/>
    <property type="molecule type" value="Genomic_DNA"/>
</dbReference>
<keyword evidence="3" id="KW-1185">Reference proteome</keyword>
<reference evidence="2" key="1">
    <citation type="submission" date="2022-06" db="EMBL/GenBank/DDBJ databases">
        <authorList>
            <consortium name="SYNGENTA / RWTH Aachen University"/>
        </authorList>
    </citation>
    <scope>NUCLEOTIDE SEQUENCE</scope>
</reference>